<organism evidence="1 2">
    <name type="scientific">Streptacidiphilus alkalitolerans</name>
    <dbReference type="NCBI Taxonomy" id="3342712"/>
    <lineage>
        <taxon>Bacteria</taxon>
        <taxon>Bacillati</taxon>
        <taxon>Actinomycetota</taxon>
        <taxon>Actinomycetes</taxon>
        <taxon>Kitasatosporales</taxon>
        <taxon>Streptomycetaceae</taxon>
        <taxon>Streptacidiphilus</taxon>
    </lineage>
</organism>
<sequence>MTHRSLALAALVSAGLGLAALSVPAASAAARPSSARPAFALPASAPFAGTPRVGALFTTGAGGSLGHHFCSASVVDSPGHSLLVTAAHCVVAPGSGRARSGLVFVPGYHNGVKPYGQWRVTRVVADAKWSLHGDTDFDVAFLTVAPGAKGRKLQDVVGSEAIAFNTARSGPAVAVGYPSRTERPVHCDSTLRGFGTAQLEFDCPGMPGGTSGGPLLTGAGASGGGRGTVVGIIGGYQEGGLTPDISYSPYFSAGIAAVYRAAANQR</sequence>
<evidence type="ECO:0000313" key="1">
    <source>
        <dbReference type="EMBL" id="MFC1409653.1"/>
    </source>
</evidence>
<dbReference type="Gene3D" id="2.40.10.10">
    <property type="entry name" value="Trypsin-like serine proteases"/>
    <property type="match status" value="2"/>
</dbReference>
<gene>
    <name evidence="1" type="ORF">ACEZDG_10200</name>
</gene>
<reference evidence="1 2" key="1">
    <citation type="submission" date="2024-09" db="EMBL/GenBank/DDBJ databases">
        <authorList>
            <person name="Lee S.D."/>
        </authorList>
    </citation>
    <scope>NUCLEOTIDE SEQUENCE [LARGE SCALE GENOMIC DNA]</scope>
    <source>
        <strain evidence="1 2">N1-1</strain>
    </source>
</reference>
<dbReference type="PANTHER" id="PTHR15462">
    <property type="entry name" value="SERINE PROTEASE"/>
    <property type="match status" value="1"/>
</dbReference>
<dbReference type="EMBL" id="JBHEZX010000004">
    <property type="protein sequence ID" value="MFC1409653.1"/>
    <property type="molecule type" value="Genomic_DNA"/>
</dbReference>
<dbReference type="InterPro" id="IPR009003">
    <property type="entry name" value="Peptidase_S1_PA"/>
</dbReference>
<dbReference type="Pfam" id="PF13365">
    <property type="entry name" value="Trypsin_2"/>
    <property type="match status" value="1"/>
</dbReference>
<dbReference type="SUPFAM" id="SSF50494">
    <property type="entry name" value="Trypsin-like serine proteases"/>
    <property type="match status" value="1"/>
</dbReference>
<keyword evidence="1" id="KW-0378">Hydrolase</keyword>
<dbReference type="EC" id="3.4.21.-" evidence="1"/>
<protein>
    <submittedName>
        <fullName evidence="1">Serine protease</fullName>
        <ecNumber evidence="1">3.4.21.-</ecNumber>
    </submittedName>
</protein>
<dbReference type="InterPro" id="IPR050966">
    <property type="entry name" value="Glutamyl_endopeptidase"/>
</dbReference>
<keyword evidence="2" id="KW-1185">Reference proteome</keyword>
<keyword evidence="1" id="KW-0645">Protease</keyword>
<dbReference type="PROSITE" id="PS00134">
    <property type="entry name" value="TRYPSIN_HIS"/>
    <property type="match status" value="1"/>
</dbReference>
<accession>A0ABV6V7I3</accession>
<dbReference type="GO" id="GO:0006508">
    <property type="term" value="P:proteolysis"/>
    <property type="evidence" value="ECO:0007669"/>
    <property type="project" value="UniProtKB-KW"/>
</dbReference>
<comment type="caution">
    <text evidence="1">The sequence shown here is derived from an EMBL/GenBank/DDBJ whole genome shotgun (WGS) entry which is preliminary data.</text>
</comment>
<dbReference type="InterPro" id="IPR043504">
    <property type="entry name" value="Peptidase_S1_PA_chymotrypsin"/>
</dbReference>
<evidence type="ECO:0000313" key="2">
    <source>
        <dbReference type="Proteomes" id="UP001592582"/>
    </source>
</evidence>
<dbReference type="Proteomes" id="UP001592582">
    <property type="component" value="Unassembled WGS sequence"/>
</dbReference>
<dbReference type="GO" id="GO:0008233">
    <property type="term" value="F:peptidase activity"/>
    <property type="evidence" value="ECO:0007669"/>
    <property type="project" value="UniProtKB-KW"/>
</dbReference>
<dbReference type="InterPro" id="IPR018114">
    <property type="entry name" value="TRYPSIN_HIS"/>
</dbReference>
<name>A0ABV6V7I3_9ACTN</name>
<proteinExistence type="predicted"/>